<evidence type="ECO:0000256" key="2">
    <source>
        <dbReference type="ARBA" id="ARBA00023125"/>
    </source>
</evidence>
<feature type="domain" description="Tyr recombinase" evidence="4">
    <location>
        <begin position="178"/>
        <end position="350"/>
    </location>
</feature>
<dbReference type="RefSeq" id="WP_072555919.1">
    <property type="nucleotide sequence ID" value="NZ_CP018155.1"/>
</dbReference>
<evidence type="ECO:0000313" key="5">
    <source>
        <dbReference type="EMBL" id="APG65392.1"/>
    </source>
</evidence>
<dbReference type="PANTHER" id="PTHR30349">
    <property type="entry name" value="PHAGE INTEGRASE-RELATED"/>
    <property type="match status" value="1"/>
</dbReference>
<dbReference type="KEGG" id="ten:LPB136_08505"/>
<evidence type="ECO:0000313" key="6">
    <source>
        <dbReference type="Proteomes" id="UP000181898"/>
    </source>
</evidence>
<keyword evidence="2" id="KW-0238">DNA-binding</keyword>
<comment type="similarity">
    <text evidence="1">Belongs to the 'phage' integrase family.</text>
</comment>
<dbReference type="Gene3D" id="1.10.443.10">
    <property type="entry name" value="Intergrase catalytic core"/>
    <property type="match status" value="1"/>
</dbReference>
<evidence type="ECO:0000256" key="1">
    <source>
        <dbReference type="ARBA" id="ARBA00008857"/>
    </source>
</evidence>
<name>A0A1L3JJX2_9FLAO</name>
<dbReference type="InterPro" id="IPR011010">
    <property type="entry name" value="DNA_brk_join_enz"/>
</dbReference>
<dbReference type="PROSITE" id="PS51898">
    <property type="entry name" value="TYR_RECOMBINASE"/>
    <property type="match status" value="1"/>
</dbReference>
<dbReference type="Proteomes" id="UP000181898">
    <property type="component" value="Chromosome"/>
</dbReference>
<keyword evidence="6" id="KW-1185">Reference proteome</keyword>
<gene>
    <name evidence="5" type="ORF">LPB136_08505</name>
</gene>
<dbReference type="EMBL" id="CP018155">
    <property type="protein sequence ID" value="APG65392.1"/>
    <property type="molecule type" value="Genomic_DNA"/>
</dbReference>
<evidence type="ECO:0000259" key="4">
    <source>
        <dbReference type="PROSITE" id="PS51898"/>
    </source>
</evidence>
<dbReference type="OrthoDB" id="9801717at2"/>
<dbReference type="Pfam" id="PF00589">
    <property type="entry name" value="Phage_integrase"/>
    <property type="match status" value="1"/>
</dbReference>
<dbReference type="Gene3D" id="1.10.150.130">
    <property type="match status" value="1"/>
</dbReference>
<dbReference type="InterPro" id="IPR010998">
    <property type="entry name" value="Integrase_recombinase_N"/>
</dbReference>
<dbReference type="GO" id="GO:0006310">
    <property type="term" value="P:DNA recombination"/>
    <property type="evidence" value="ECO:0007669"/>
    <property type="project" value="UniProtKB-KW"/>
</dbReference>
<proteinExistence type="inferred from homology"/>
<keyword evidence="3" id="KW-0233">DNA recombination</keyword>
<dbReference type="PANTHER" id="PTHR30349:SF64">
    <property type="entry name" value="PROPHAGE INTEGRASE INTD-RELATED"/>
    <property type="match status" value="1"/>
</dbReference>
<dbReference type="GO" id="GO:0003677">
    <property type="term" value="F:DNA binding"/>
    <property type="evidence" value="ECO:0007669"/>
    <property type="project" value="UniProtKB-KW"/>
</dbReference>
<dbReference type="AlphaFoldDB" id="A0A1L3JJX2"/>
<reference evidence="5 6" key="1">
    <citation type="submission" date="2016-11" db="EMBL/GenBank/DDBJ databases">
        <title>Tenacibaculum sp. LPB0136, isolated from marine environment.</title>
        <authorList>
            <person name="Kim E."/>
            <person name="Yi H."/>
        </authorList>
    </citation>
    <scope>NUCLEOTIDE SEQUENCE [LARGE SCALE GENOMIC DNA]</scope>
    <source>
        <strain evidence="5 6">LPB0136</strain>
    </source>
</reference>
<dbReference type="InterPro" id="IPR013762">
    <property type="entry name" value="Integrase-like_cat_sf"/>
</dbReference>
<evidence type="ECO:0000256" key="3">
    <source>
        <dbReference type="ARBA" id="ARBA00023172"/>
    </source>
</evidence>
<organism evidence="5 6">
    <name type="scientific">Tenacibaculum todarodis</name>
    <dbReference type="NCBI Taxonomy" id="1850252"/>
    <lineage>
        <taxon>Bacteria</taxon>
        <taxon>Pseudomonadati</taxon>
        <taxon>Bacteroidota</taxon>
        <taxon>Flavobacteriia</taxon>
        <taxon>Flavobacteriales</taxon>
        <taxon>Flavobacteriaceae</taxon>
        <taxon>Tenacibaculum</taxon>
    </lineage>
</organism>
<dbReference type="InterPro" id="IPR050090">
    <property type="entry name" value="Tyrosine_recombinase_XerCD"/>
</dbReference>
<dbReference type="GO" id="GO:0015074">
    <property type="term" value="P:DNA integration"/>
    <property type="evidence" value="ECO:0007669"/>
    <property type="project" value="InterPro"/>
</dbReference>
<dbReference type="InterPro" id="IPR002104">
    <property type="entry name" value="Integrase_catalytic"/>
</dbReference>
<sequence length="355" mass="41308">MDFNHYTFSLGEHRKRNVIWISFQYKQNLVNDLKKRFPSAKWSQSNKSWYLPDLPSVRTVLGITQDTKPIKLLNKIGDNNKIALLKFHEQLVLKAYSPNTIRMYEAEFTHLLIILKHNSVDDLSHKRLKDYFLYCVRVLNMGERKMNGKINAIKFYFEKVMHKPQMFFDIPRPKKPSTLPKMLSKSEIKKLFKQVANQKHLLALKLCYGMGLRVSEIVNIKISNIDSNRMQVLIEGAKGKKDRYVNLPESVLELLREYYKAYKPKNWLFEGQYGGAYSARSVQAVFKRAMKNAGIKKQIGIHGLRHSYATHLLESGADLRFIQQLLGHYNIKTTQIYTHVSNTATSKIKSPLDVL</sequence>
<accession>A0A1L3JJX2</accession>
<protein>
    <submittedName>
        <fullName evidence="5">Integrase</fullName>
    </submittedName>
</protein>
<dbReference type="SUPFAM" id="SSF56349">
    <property type="entry name" value="DNA breaking-rejoining enzymes"/>
    <property type="match status" value="1"/>
</dbReference>